<accession>A0ACC2X5G4</accession>
<comment type="caution">
    <text evidence="1">The sequence shown here is derived from an EMBL/GenBank/DDBJ whole genome shotgun (WGS) entry which is preliminary data.</text>
</comment>
<gene>
    <name evidence="1" type="ORF">QFC22_003840</name>
</gene>
<dbReference type="EMBL" id="JASBWU010000010">
    <property type="protein sequence ID" value="KAJ9118620.1"/>
    <property type="molecule type" value="Genomic_DNA"/>
</dbReference>
<proteinExistence type="predicted"/>
<organism evidence="1 2">
    <name type="scientific">Naganishia vaughanmartiniae</name>
    <dbReference type="NCBI Taxonomy" id="1424756"/>
    <lineage>
        <taxon>Eukaryota</taxon>
        <taxon>Fungi</taxon>
        <taxon>Dikarya</taxon>
        <taxon>Basidiomycota</taxon>
        <taxon>Agaricomycotina</taxon>
        <taxon>Tremellomycetes</taxon>
        <taxon>Filobasidiales</taxon>
        <taxon>Filobasidiaceae</taxon>
        <taxon>Naganishia</taxon>
    </lineage>
</organism>
<dbReference type="Proteomes" id="UP001243375">
    <property type="component" value="Unassembled WGS sequence"/>
</dbReference>
<name>A0ACC2X5G4_9TREE</name>
<keyword evidence="2" id="KW-1185">Reference proteome</keyword>
<evidence type="ECO:0000313" key="2">
    <source>
        <dbReference type="Proteomes" id="UP001243375"/>
    </source>
</evidence>
<evidence type="ECO:0000313" key="1">
    <source>
        <dbReference type="EMBL" id="KAJ9118620.1"/>
    </source>
</evidence>
<reference evidence="1" key="1">
    <citation type="submission" date="2023-04" db="EMBL/GenBank/DDBJ databases">
        <title>Draft Genome sequencing of Naganishia species isolated from polar environments using Oxford Nanopore Technology.</title>
        <authorList>
            <person name="Leo P."/>
            <person name="Venkateswaran K."/>
        </authorList>
    </citation>
    <scope>NUCLEOTIDE SEQUENCE</scope>
    <source>
        <strain evidence="1">MNA-CCFEE 5425</strain>
    </source>
</reference>
<sequence length="778" mass="84864">MPFTSSPRPGNSTSPHHTASVLPTIPAASRVAPPQKVIKAIQSHRSDIPMIMSYERGDFFYVTGELPADEKCPEGWYQALNSPEQIHSPVQEVVYHARTLRNSTKEGVPRTRVAAVHLQQFPQVAIVQAGIKAAAHHIARNSKSRCCPHNPPRLVPSFELLCLARSRAHSPLPPHQASSSQLHLPPSSSQLHLPSAFTPATSAPISRHTSQQPSVHQNQSTSASAAASMLDGNVSAISDAGSGKGKPQPLYAVVQFDFVAERPDELDAKAGEPIIVIAQSNHEWFVAKPIGRLGGPGLIPVSFVEIRDPVTSRPIENVAQILAQGQVQRIEEWKSATARYKESSIPLGSLGDFRNVGTGDGQDQGRTTNDLGEQPTTTSRFLMNGDIISTHVKSFHYEANAYWFRINALFLPDDPHAPATSLVLYRLYEDFYNFQITLLDLFPREAGRTTRASDVSGTGNRGSLSGYSGSGRILPYMPGPCDKVDVDITNERRKELDLYLYELLELRSHGGGYILRHEHVLNFFTPGSGDMADTIDREEAKVIAQQVAEAGAATKRAIIAESQSRGSSMRQSVSAANMGEGRFSSGAGMDQRFSAMRLNEGDQRSRSQQAHSRSTSMDQSQQEHEPNPLLTRIPGASATSPVQRNGIPETASTGNSFSRIAGLASTPSSAGGYNTTSAPSQSATAPQPAYIKIKILDRHTDDMVAVRVPPKVTFAQLLDKVRSRFYAEISVLQYRVGQGRIPGTPIDADAGQEFGDVMDDRTLWEWLETHDKYVLYAE</sequence>
<protein>
    <submittedName>
        <fullName evidence="1">Uncharacterized protein</fullName>
    </submittedName>
</protein>